<dbReference type="EMBL" id="LR797001">
    <property type="protein sequence ID" value="CAB4180170.1"/>
    <property type="molecule type" value="Genomic_DNA"/>
</dbReference>
<evidence type="ECO:0008006" key="2">
    <source>
        <dbReference type="Google" id="ProtNLM"/>
    </source>
</evidence>
<accession>A0A6J5Q676</accession>
<reference evidence="1" key="1">
    <citation type="submission" date="2020-05" db="EMBL/GenBank/DDBJ databases">
        <authorList>
            <person name="Chiriac C."/>
            <person name="Salcher M."/>
            <person name="Ghai R."/>
            <person name="Kavagutti S V."/>
        </authorList>
    </citation>
    <scope>NUCLEOTIDE SEQUENCE</scope>
</reference>
<organism evidence="1">
    <name type="scientific">uncultured Caudovirales phage</name>
    <dbReference type="NCBI Taxonomy" id="2100421"/>
    <lineage>
        <taxon>Viruses</taxon>
        <taxon>Duplodnaviria</taxon>
        <taxon>Heunggongvirae</taxon>
        <taxon>Uroviricota</taxon>
        <taxon>Caudoviricetes</taxon>
        <taxon>Peduoviridae</taxon>
        <taxon>Maltschvirus</taxon>
        <taxon>Maltschvirus maltsch</taxon>
    </lineage>
</organism>
<gene>
    <name evidence="1" type="ORF">UFOVP1043_14</name>
</gene>
<evidence type="ECO:0000313" key="1">
    <source>
        <dbReference type="EMBL" id="CAB4180170.1"/>
    </source>
</evidence>
<sequence length="150" mass="16481">MKLTIIPIDGAVYEDGLCYLDLVWEGTPVDVHALQWQDIEGWIEYNDVTIPNKDITALPQWADNAMAAWTVANTPVPPSPPTAEENKATASALLTATDWTTIADVADPINSPYLANQAEFITYRNLVRQIAVYPTAGDLVWPVAPSEVWA</sequence>
<name>A0A6J5Q676_9CAUD</name>
<protein>
    <recommendedName>
        <fullName evidence="2">Phage tail assembly chaperone protein</fullName>
    </recommendedName>
</protein>
<proteinExistence type="predicted"/>